<dbReference type="CDD" id="cd00096">
    <property type="entry name" value="Ig"/>
    <property type="match status" value="1"/>
</dbReference>
<dbReference type="PROSITE" id="PS50835">
    <property type="entry name" value="IG_LIKE"/>
    <property type="match status" value="1"/>
</dbReference>
<keyword evidence="3" id="KW-1185">Reference proteome</keyword>
<dbReference type="AlphaFoldDB" id="A0AA47MIS2"/>
<dbReference type="EMBL" id="JAOPHQ010003985">
    <property type="protein sequence ID" value="KAK0141073.1"/>
    <property type="molecule type" value="Genomic_DNA"/>
</dbReference>
<dbReference type="PANTHER" id="PTHR15193:SF1">
    <property type="entry name" value="CD83 ANTIGEN"/>
    <property type="match status" value="1"/>
</dbReference>
<comment type="caution">
    <text evidence="2">The sequence shown here is derived from an EMBL/GenBank/DDBJ whole genome shotgun (WGS) entry which is preliminary data.</text>
</comment>
<organism evidence="2 3">
    <name type="scientific">Merluccius polli</name>
    <name type="common">Benguela hake</name>
    <name type="synonym">Merluccius cadenati</name>
    <dbReference type="NCBI Taxonomy" id="89951"/>
    <lineage>
        <taxon>Eukaryota</taxon>
        <taxon>Metazoa</taxon>
        <taxon>Chordata</taxon>
        <taxon>Craniata</taxon>
        <taxon>Vertebrata</taxon>
        <taxon>Euteleostomi</taxon>
        <taxon>Actinopterygii</taxon>
        <taxon>Neopterygii</taxon>
        <taxon>Teleostei</taxon>
        <taxon>Neoteleostei</taxon>
        <taxon>Acanthomorphata</taxon>
        <taxon>Zeiogadaria</taxon>
        <taxon>Gadariae</taxon>
        <taxon>Gadiformes</taxon>
        <taxon>Gadoidei</taxon>
        <taxon>Merlucciidae</taxon>
        <taxon>Merluccius</taxon>
    </lineage>
</organism>
<gene>
    <name evidence="2" type="ORF">N1851_021925</name>
</gene>
<sequence>MTTLRLVQGLGLLMELCKYLTRCNQAGLAASLGSERSCSYGSDCVLTCAALNKPAVQYRDVRWYKETPDRRNGLLMRSLPNGPTRLYVGLSRQVDVLEDSWSILLPNVSTGDSGTYVCRLAAPVGQQNQEGRVQLAVTGGPDGPPKFQEIMFVVLATIVRSIAAIHGLLKNMLRERSKATIKSLILEAHLHPLDMNMLKSSQTLGPIWSNSSKMKHFYLN</sequence>
<accession>A0AA47MIS2</accession>
<protein>
    <recommendedName>
        <fullName evidence="1">Ig-like domain-containing protein</fullName>
    </recommendedName>
</protein>
<dbReference type="InterPro" id="IPR013106">
    <property type="entry name" value="Ig_V-set"/>
</dbReference>
<name>A0AA47MIS2_MERPO</name>
<dbReference type="Pfam" id="PF07686">
    <property type="entry name" value="V-set"/>
    <property type="match status" value="1"/>
</dbReference>
<dbReference type="InterPro" id="IPR007110">
    <property type="entry name" value="Ig-like_dom"/>
</dbReference>
<reference evidence="2" key="1">
    <citation type="journal article" date="2023" name="Front. Mar. Sci.">
        <title>A new Merluccius polli reference genome to investigate the effects of global change in West African waters.</title>
        <authorList>
            <person name="Mateo J.L."/>
            <person name="Blanco-Fernandez C."/>
            <person name="Garcia-Vazquez E."/>
            <person name="Machado-Schiaffino G."/>
        </authorList>
    </citation>
    <scope>NUCLEOTIDE SEQUENCE</scope>
    <source>
        <strain evidence="2">C29</strain>
        <tissue evidence="2">Fin</tissue>
    </source>
</reference>
<evidence type="ECO:0000313" key="3">
    <source>
        <dbReference type="Proteomes" id="UP001174136"/>
    </source>
</evidence>
<proteinExistence type="predicted"/>
<dbReference type="InterPro" id="IPR036179">
    <property type="entry name" value="Ig-like_dom_sf"/>
</dbReference>
<feature type="domain" description="Ig-like" evidence="1">
    <location>
        <begin position="41"/>
        <end position="138"/>
    </location>
</feature>
<dbReference type="InterPro" id="IPR013783">
    <property type="entry name" value="Ig-like_fold"/>
</dbReference>
<evidence type="ECO:0000259" key="1">
    <source>
        <dbReference type="PROSITE" id="PS50835"/>
    </source>
</evidence>
<dbReference type="Gene3D" id="2.60.40.10">
    <property type="entry name" value="Immunoglobulins"/>
    <property type="match status" value="1"/>
</dbReference>
<dbReference type="Proteomes" id="UP001174136">
    <property type="component" value="Unassembled WGS sequence"/>
</dbReference>
<dbReference type="SUPFAM" id="SSF48726">
    <property type="entry name" value="Immunoglobulin"/>
    <property type="match status" value="1"/>
</dbReference>
<evidence type="ECO:0000313" key="2">
    <source>
        <dbReference type="EMBL" id="KAK0141073.1"/>
    </source>
</evidence>
<dbReference type="PANTHER" id="PTHR15193">
    <property type="entry name" value="CD83 ANTIGEN"/>
    <property type="match status" value="1"/>
</dbReference>